<proteinExistence type="predicted"/>
<dbReference type="SMART" id="SM00401">
    <property type="entry name" value="ZnF_GATA"/>
    <property type="match status" value="2"/>
</dbReference>
<evidence type="ECO:0000256" key="5">
    <source>
        <dbReference type="ARBA" id="ARBA00023242"/>
    </source>
</evidence>
<comment type="caution">
    <text evidence="10">The sequence shown here is derived from an EMBL/GenBank/DDBJ whole genome shotgun (WGS) entry which is preliminary data.</text>
</comment>
<comment type="subcellular location">
    <subcellularLocation>
        <location evidence="1">Nucleus</location>
    </subcellularLocation>
</comment>
<gene>
    <name evidence="9" type="ORF">EDS130_LOCUS27177</name>
    <name evidence="10" type="ORF">XAT740_LOCUS46169</name>
</gene>
<feature type="compositionally biased region" description="Low complexity" evidence="7">
    <location>
        <begin position="13"/>
        <end position="44"/>
    </location>
</feature>
<evidence type="ECO:0000313" key="9">
    <source>
        <dbReference type="EMBL" id="CAF1235684.1"/>
    </source>
</evidence>
<dbReference type="PANTHER" id="PTHR10071">
    <property type="entry name" value="TRANSCRIPTION FACTOR GATA FAMILY MEMBER"/>
    <property type="match status" value="1"/>
</dbReference>
<evidence type="ECO:0000256" key="7">
    <source>
        <dbReference type="SAM" id="MobiDB-lite"/>
    </source>
</evidence>
<dbReference type="CDD" id="cd00202">
    <property type="entry name" value="ZnF_GATA"/>
    <property type="match status" value="1"/>
</dbReference>
<feature type="region of interest" description="Disordered" evidence="7">
    <location>
        <begin position="258"/>
        <end position="327"/>
    </location>
</feature>
<name>A0A815ZP64_ADIRI</name>
<evidence type="ECO:0000313" key="10">
    <source>
        <dbReference type="EMBL" id="CAF1587293.1"/>
    </source>
</evidence>
<reference evidence="10" key="1">
    <citation type="submission" date="2021-02" db="EMBL/GenBank/DDBJ databases">
        <authorList>
            <person name="Nowell W R."/>
        </authorList>
    </citation>
    <scope>NUCLEOTIDE SEQUENCE</scope>
</reference>
<organism evidence="10 11">
    <name type="scientific">Adineta ricciae</name>
    <name type="common">Rotifer</name>
    <dbReference type="NCBI Taxonomy" id="249248"/>
    <lineage>
        <taxon>Eukaryota</taxon>
        <taxon>Metazoa</taxon>
        <taxon>Spiralia</taxon>
        <taxon>Gnathifera</taxon>
        <taxon>Rotifera</taxon>
        <taxon>Eurotatoria</taxon>
        <taxon>Bdelloidea</taxon>
        <taxon>Adinetida</taxon>
        <taxon>Adinetidae</taxon>
        <taxon>Adineta</taxon>
    </lineage>
</organism>
<feature type="compositionally biased region" description="Basic residues" evidence="7">
    <location>
        <begin position="263"/>
        <end position="272"/>
    </location>
</feature>
<keyword evidence="5" id="KW-0539">Nucleus</keyword>
<feature type="compositionally biased region" description="Basic residues" evidence="7">
    <location>
        <begin position="375"/>
        <end position="386"/>
    </location>
</feature>
<dbReference type="GO" id="GO:0045944">
    <property type="term" value="P:positive regulation of transcription by RNA polymerase II"/>
    <property type="evidence" value="ECO:0007669"/>
    <property type="project" value="TreeGrafter"/>
</dbReference>
<dbReference type="Proteomes" id="UP000663828">
    <property type="component" value="Unassembled WGS sequence"/>
</dbReference>
<evidence type="ECO:0000259" key="8">
    <source>
        <dbReference type="PROSITE" id="PS50114"/>
    </source>
</evidence>
<evidence type="ECO:0000256" key="3">
    <source>
        <dbReference type="ARBA" id="ARBA00022771"/>
    </source>
</evidence>
<dbReference type="InterPro" id="IPR000679">
    <property type="entry name" value="Znf_GATA"/>
</dbReference>
<dbReference type="Gene3D" id="3.30.50.10">
    <property type="entry name" value="Erythroid Transcription Factor GATA-1, subunit A"/>
    <property type="match status" value="2"/>
</dbReference>
<dbReference type="Proteomes" id="UP000663852">
    <property type="component" value="Unassembled WGS sequence"/>
</dbReference>
<dbReference type="InterPro" id="IPR013088">
    <property type="entry name" value="Znf_NHR/GATA"/>
</dbReference>
<dbReference type="PROSITE" id="PS00344">
    <property type="entry name" value="GATA_ZN_FINGER_1"/>
    <property type="match status" value="1"/>
</dbReference>
<dbReference type="EMBL" id="CAJNOR010006153">
    <property type="protein sequence ID" value="CAF1587293.1"/>
    <property type="molecule type" value="Genomic_DNA"/>
</dbReference>
<evidence type="ECO:0000256" key="2">
    <source>
        <dbReference type="ARBA" id="ARBA00022723"/>
    </source>
</evidence>
<feature type="compositionally biased region" description="Polar residues" evidence="7">
    <location>
        <begin position="282"/>
        <end position="293"/>
    </location>
</feature>
<dbReference type="PROSITE" id="PS50114">
    <property type="entry name" value="GATA_ZN_FINGER_2"/>
    <property type="match status" value="2"/>
</dbReference>
<dbReference type="PRINTS" id="PR00619">
    <property type="entry name" value="GATAZNFINGER"/>
</dbReference>
<dbReference type="GO" id="GO:0000978">
    <property type="term" value="F:RNA polymerase II cis-regulatory region sequence-specific DNA binding"/>
    <property type="evidence" value="ECO:0007669"/>
    <property type="project" value="TreeGrafter"/>
</dbReference>
<keyword evidence="4" id="KW-0862">Zinc</keyword>
<dbReference type="AlphaFoldDB" id="A0A815ZP64"/>
<feature type="region of interest" description="Disordered" evidence="7">
    <location>
        <begin position="1"/>
        <end position="61"/>
    </location>
</feature>
<keyword evidence="11" id="KW-1185">Reference proteome</keyword>
<dbReference type="PANTHER" id="PTHR10071:SF281">
    <property type="entry name" value="BOX A-BINDING FACTOR-RELATED"/>
    <property type="match status" value="1"/>
</dbReference>
<dbReference type="GO" id="GO:0045165">
    <property type="term" value="P:cell fate commitment"/>
    <property type="evidence" value="ECO:0007669"/>
    <property type="project" value="TreeGrafter"/>
</dbReference>
<dbReference type="InterPro" id="IPR039355">
    <property type="entry name" value="Transcription_factor_GATA"/>
</dbReference>
<evidence type="ECO:0000256" key="1">
    <source>
        <dbReference type="ARBA" id="ARBA00004123"/>
    </source>
</evidence>
<dbReference type="GO" id="GO:0005634">
    <property type="term" value="C:nucleus"/>
    <property type="evidence" value="ECO:0007669"/>
    <property type="project" value="UniProtKB-SubCell"/>
</dbReference>
<dbReference type="GO" id="GO:0000122">
    <property type="term" value="P:negative regulation of transcription by RNA polymerase II"/>
    <property type="evidence" value="ECO:0007669"/>
    <property type="project" value="TreeGrafter"/>
</dbReference>
<dbReference type="GO" id="GO:0000981">
    <property type="term" value="F:DNA-binding transcription factor activity, RNA polymerase II-specific"/>
    <property type="evidence" value="ECO:0007669"/>
    <property type="project" value="TreeGrafter"/>
</dbReference>
<evidence type="ECO:0000256" key="6">
    <source>
        <dbReference type="PROSITE-ProRule" id="PRU00094"/>
    </source>
</evidence>
<feature type="compositionally biased region" description="Polar residues" evidence="7">
    <location>
        <begin position="45"/>
        <end position="54"/>
    </location>
</feature>
<accession>A0A815ZP64</accession>
<feature type="region of interest" description="Disordered" evidence="7">
    <location>
        <begin position="371"/>
        <end position="394"/>
    </location>
</feature>
<keyword evidence="3 6" id="KW-0863">Zinc-finger</keyword>
<dbReference type="GO" id="GO:0008270">
    <property type="term" value="F:zinc ion binding"/>
    <property type="evidence" value="ECO:0007669"/>
    <property type="project" value="UniProtKB-KW"/>
</dbReference>
<dbReference type="SUPFAM" id="SSF57716">
    <property type="entry name" value="Glucocorticoid receptor-like (DNA-binding domain)"/>
    <property type="match status" value="2"/>
</dbReference>
<dbReference type="Pfam" id="PF00320">
    <property type="entry name" value="GATA"/>
    <property type="match status" value="1"/>
</dbReference>
<dbReference type="OrthoDB" id="515401at2759"/>
<evidence type="ECO:0000256" key="4">
    <source>
        <dbReference type="ARBA" id="ARBA00022833"/>
    </source>
</evidence>
<dbReference type="EMBL" id="CAJNOJ010000169">
    <property type="protein sequence ID" value="CAF1235684.1"/>
    <property type="molecule type" value="Genomic_DNA"/>
</dbReference>
<feature type="domain" description="GATA-type" evidence="8">
    <location>
        <begin position="211"/>
        <end position="264"/>
    </location>
</feature>
<dbReference type="FunFam" id="3.30.50.10:FF:000002">
    <property type="entry name" value="Gata transcription factor gatad"/>
    <property type="match status" value="1"/>
</dbReference>
<evidence type="ECO:0000313" key="11">
    <source>
        <dbReference type="Proteomes" id="UP000663828"/>
    </source>
</evidence>
<keyword evidence="2" id="KW-0479">Metal-binding</keyword>
<feature type="domain" description="GATA-type" evidence="8">
    <location>
        <begin position="143"/>
        <end position="179"/>
    </location>
</feature>
<sequence length="428" mass="47165">MLPQIYNSHTEDGSSSTFSLSTTANNTTNNNASNNNSTSGANNGQDGSTIESNHSSPVWPIPSTSSSSIAIPVNTSNGSHPLANPDLFSPEPYSVAAMAVSRYADDLYMNCYSTKMNSLLLAQAATNKLNDPANSYNPYCYPFDEPRECVNCGAAASPQNTRWSKDGSGFNLCNKCGIYSSRTPKMSSNSAMYSTSTNPNDRNIRKTGVLHRSGNQCANCCTTDTTLWRRNASGESVCNACGLYYKLHGVNRPLTLKKDGIQTRKRKSKKDKSPKTIDVTLLNKNSRRTSPTMSEAAACSSEHHQASNLDLSPPPPQLSQTMPISSANYTNGCTPDNLLFSYETSNPHHHHLYNNYYAPSPPIKQLTSQFDYHHHQQQHPHHHHQQQQHQSHYYQGHAAALFTKVKHESQSLFPPNDNSWIGQTNFGV</sequence>
<protein>
    <recommendedName>
        <fullName evidence="8">GATA-type domain-containing protein</fullName>
    </recommendedName>
</protein>